<reference evidence="2" key="1">
    <citation type="journal article" date="2022" name="Mol. Ecol. Resour.">
        <title>The genomes of chicory, endive, great burdock and yacon provide insights into Asteraceae palaeo-polyploidization history and plant inulin production.</title>
        <authorList>
            <person name="Fan W."/>
            <person name="Wang S."/>
            <person name="Wang H."/>
            <person name="Wang A."/>
            <person name="Jiang F."/>
            <person name="Liu H."/>
            <person name="Zhao H."/>
            <person name="Xu D."/>
            <person name="Zhang Y."/>
        </authorList>
    </citation>
    <scope>NUCLEOTIDE SEQUENCE [LARGE SCALE GENOMIC DNA]</scope>
    <source>
        <strain evidence="2">cv. Yunnan</strain>
    </source>
</reference>
<evidence type="ECO:0000313" key="2">
    <source>
        <dbReference type="Proteomes" id="UP001056120"/>
    </source>
</evidence>
<sequence length="70" mass="6924">MEASGGSDDHGARGWPRGKPWCCYKRPSTAGSGAGSAAAVAVGPVLVSDDGADEWGSIDAGYGGAWGINV</sequence>
<keyword evidence="2" id="KW-1185">Reference proteome</keyword>
<dbReference type="Proteomes" id="UP001056120">
    <property type="component" value="Linkage Group LG10"/>
</dbReference>
<evidence type="ECO:0000313" key="1">
    <source>
        <dbReference type="EMBL" id="KAI3801874.1"/>
    </source>
</evidence>
<proteinExistence type="predicted"/>
<organism evidence="1 2">
    <name type="scientific">Smallanthus sonchifolius</name>
    <dbReference type="NCBI Taxonomy" id="185202"/>
    <lineage>
        <taxon>Eukaryota</taxon>
        <taxon>Viridiplantae</taxon>
        <taxon>Streptophyta</taxon>
        <taxon>Embryophyta</taxon>
        <taxon>Tracheophyta</taxon>
        <taxon>Spermatophyta</taxon>
        <taxon>Magnoliopsida</taxon>
        <taxon>eudicotyledons</taxon>
        <taxon>Gunneridae</taxon>
        <taxon>Pentapetalae</taxon>
        <taxon>asterids</taxon>
        <taxon>campanulids</taxon>
        <taxon>Asterales</taxon>
        <taxon>Asteraceae</taxon>
        <taxon>Asteroideae</taxon>
        <taxon>Heliantheae alliance</taxon>
        <taxon>Millerieae</taxon>
        <taxon>Smallanthus</taxon>
    </lineage>
</organism>
<name>A0ACB9I1L6_9ASTR</name>
<reference evidence="1 2" key="2">
    <citation type="journal article" date="2022" name="Mol. Ecol. Resour.">
        <title>The genomes of chicory, endive, great burdock and yacon provide insights into Asteraceae paleo-polyploidization history and plant inulin production.</title>
        <authorList>
            <person name="Fan W."/>
            <person name="Wang S."/>
            <person name="Wang H."/>
            <person name="Wang A."/>
            <person name="Jiang F."/>
            <person name="Liu H."/>
            <person name="Zhao H."/>
            <person name="Xu D."/>
            <person name="Zhang Y."/>
        </authorList>
    </citation>
    <scope>NUCLEOTIDE SEQUENCE [LARGE SCALE GENOMIC DNA]</scope>
    <source>
        <strain evidence="2">cv. Yunnan</strain>
        <tissue evidence="1">Leaves</tissue>
    </source>
</reference>
<protein>
    <submittedName>
        <fullName evidence="1">Uncharacterized protein</fullName>
    </submittedName>
</protein>
<dbReference type="EMBL" id="CM042027">
    <property type="protein sequence ID" value="KAI3801874.1"/>
    <property type="molecule type" value="Genomic_DNA"/>
</dbReference>
<accession>A0ACB9I1L6</accession>
<comment type="caution">
    <text evidence="1">The sequence shown here is derived from an EMBL/GenBank/DDBJ whole genome shotgun (WGS) entry which is preliminary data.</text>
</comment>
<gene>
    <name evidence="1" type="ORF">L1987_29991</name>
</gene>